<dbReference type="Gene3D" id="2.40.50.40">
    <property type="match status" value="1"/>
</dbReference>
<accession>A0A401GYX8</accession>
<dbReference type="Pfam" id="PF00385">
    <property type="entry name" value="Chromo"/>
    <property type="match status" value="1"/>
</dbReference>
<protein>
    <submittedName>
        <fullName evidence="2">Transposon Ty3-G Gag-Pol polyprotein</fullName>
    </submittedName>
</protein>
<dbReference type="EMBL" id="BFAD01000011">
    <property type="protein sequence ID" value="GBE87359.1"/>
    <property type="molecule type" value="Genomic_DNA"/>
</dbReference>
<dbReference type="InParanoid" id="A0A401GYX8"/>
<feature type="domain" description="Chromo" evidence="1">
    <location>
        <begin position="126"/>
        <end position="178"/>
    </location>
</feature>
<evidence type="ECO:0000313" key="3">
    <source>
        <dbReference type="Proteomes" id="UP000287166"/>
    </source>
</evidence>
<proteinExistence type="predicted"/>
<dbReference type="PROSITE" id="PS50013">
    <property type="entry name" value="CHROMO_2"/>
    <property type="match status" value="1"/>
</dbReference>
<dbReference type="STRING" id="139825.A0A401GYX8"/>
<dbReference type="InterPro" id="IPR056924">
    <property type="entry name" value="SH3_Tf2-1"/>
</dbReference>
<dbReference type="SMART" id="SM00298">
    <property type="entry name" value="CHROMO"/>
    <property type="match status" value="1"/>
</dbReference>
<dbReference type="RefSeq" id="XP_027618272.1">
    <property type="nucleotide sequence ID" value="XM_027762471.1"/>
</dbReference>
<name>A0A401GYX8_9APHY</name>
<dbReference type="InterPro" id="IPR023780">
    <property type="entry name" value="Chromo_domain"/>
</dbReference>
<dbReference type="SUPFAM" id="SSF54160">
    <property type="entry name" value="Chromo domain-like"/>
    <property type="match status" value="1"/>
</dbReference>
<organism evidence="2 3">
    <name type="scientific">Sparassis crispa</name>
    <dbReference type="NCBI Taxonomy" id="139825"/>
    <lineage>
        <taxon>Eukaryota</taxon>
        <taxon>Fungi</taxon>
        <taxon>Dikarya</taxon>
        <taxon>Basidiomycota</taxon>
        <taxon>Agaricomycotina</taxon>
        <taxon>Agaricomycetes</taxon>
        <taxon>Polyporales</taxon>
        <taxon>Sparassidaceae</taxon>
        <taxon>Sparassis</taxon>
    </lineage>
</organism>
<gene>
    <name evidence="2" type="ORF">SCP_1100340</name>
</gene>
<dbReference type="InterPro" id="IPR016197">
    <property type="entry name" value="Chromo-like_dom_sf"/>
</dbReference>
<comment type="caution">
    <text evidence="2">The sequence shown here is derived from an EMBL/GenBank/DDBJ whole genome shotgun (WGS) entry which is preliminary data.</text>
</comment>
<evidence type="ECO:0000313" key="2">
    <source>
        <dbReference type="EMBL" id="GBE87359.1"/>
    </source>
</evidence>
<dbReference type="Proteomes" id="UP000287166">
    <property type="component" value="Unassembled WGS sequence"/>
</dbReference>
<sequence length="178" mass="20468">MEAQDNLFLVKVNQAALANRSCSEEVSYAVGDKVLLSTFHCRWDYMQRGDNRVAKFMVRYDGPYNVLHAYPEFSAYTLDLPASTNIFPTFHASLLKPWRENDASLFPSRQHNQPGPIITDDGAEEWEVESIVNHRPRGRGFQYLVRFRGYGPEHDVWLPGREVKDLAALDSYLLHSPH</sequence>
<evidence type="ECO:0000259" key="1">
    <source>
        <dbReference type="PROSITE" id="PS50013"/>
    </source>
</evidence>
<reference evidence="2 3" key="1">
    <citation type="journal article" date="2018" name="Sci. Rep.">
        <title>Genome sequence of the cauliflower mushroom Sparassis crispa (Hanabiratake) and its association with beneficial usage.</title>
        <authorList>
            <person name="Kiyama R."/>
            <person name="Furutani Y."/>
            <person name="Kawaguchi K."/>
            <person name="Nakanishi T."/>
        </authorList>
    </citation>
    <scope>NUCLEOTIDE SEQUENCE [LARGE SCALE GENOMIC DNA]</scope>
</reference>
<dbReference type="OrthoDB" id="2793220at2759"/>
<dbReference type="GeneID" id="38784276"/>
<dbReference type="Pfam" id="PF24626">
    <property type="entry name" value="SH3_Tf2-1"/>
    <property type="match status" value="1"/>
</dbReference>
<dbReference type="GO" id="GO:0006338">
    <property type="term" value="P:chromatin remodeling"/>
    <property type="evidence" value="ECO:0007669"/>
    <property type="project" value="UniProtKB-ARBA"/>
</dbReference>
<dbReference type="InterPro" id="IPR000953">
    <property type="entry name" value="Chromo/chromo_shadow_dom"/>
</dbReference>
<dbReference type="AlphaFoldDB" id="A0A401GYX8"/>
<keyword evidence="3" id="KW-1185">Reference proteome</keyword>